<accession>A0ABY4N191</accession>
<keyword evidence="2" id="KW-0547">Nucleotide-binding</keyword>
<dbReference type="GO" id="GO:0005524">
    <property type="term" value="F:ATP binding"/>
    <property type="evidence" value="ECO:0007669"/>
    <property type="project" value="UniProtKB-KW"/>
</dbReference>
<dbReference type="InterPro" id="IPR003593">
    <property type="entry name" value="AAA+_ATPase"/>
</dbReference>
<dbReference type="Pfam" id="PF12399">
    <property type="entry name" value="BCA_ABC_TP_C"/>
    <property type="match status" value="1"/>
</dbReference>
<dbReference type="EMBL" id="CP097160">
    <property type="protein sequence ID" value="UQN15217.1"/>
    <property type="molecule type" value="Genomic_DNA"/>
</dbReference>
<evidence type="ECO:0000313" key="5">
    <source>
        <dbReference type="EMBL" id="UQN15217.1"/>
    </source>
</evidence>
<dbReference type="SUPFAM" id="SSF52540">
    <property type="entry name" value="P-loop containing nucleoside triphosphate hydrolases"/>
    <property type="match status" value="1"/>
</dbReference>
<dbReference type="Pfam" id="PF00005">
    <property type="entry name" value="ABC_tran"/>
    <property type="match status" value="1"/>
</dbReference>
<evidence type="ECO:0000256" key="2">
    <source>
        <dbReference type="ARBA" id="ARBA00022741"/>
    </source>
</evidence>
<dbReference type="CDD" id="cd03219">
    <property type="entry name" value="ABC_Mj1267_LivG_branched"/>
    <property type="match status" value="1"/>
</dbReference>
<dbReference type="PANTHER" id="PTHR45772:SF7">
    <property type="entry name" value="AMINO ACID ABC TRANSPORTER ATP-BINDING PROTEIN"/>
    <property type="match status" value="1"/>
</dbReference>
<reference evidence="5" key="1">
    <citation type="submission" date="2022-05" db="EMBL/GenBank/DDBJ databases">
        <title>Complete genome sequence of toluene-degrading Gulosibacter sediminis strain ACHW.36C.</title>
        <authorList>
            <person name="Wai A.C."/>
            <person name="Lai G.K."/>
            <person name="Griffin S.D."/>
            <person name="Leung F.C."/>
        </authorList>
    </citation>
    <scope>NUCLEOTIDE SEQUENCE [LARGE SCALE GENOMIC DNA]</scope>
    <source>
        <strain evidence="5">ACHW.36C</strain>
    </source>
</reference>
<sequence>MANDTLLKVSNVSKRFGGVQAVNDVSLELGSDEIIGIIGPNGAGKTSFFNLISGLFPADSGTIEFDGKDITKTDLPTRARSGIGRTFQVVRPFSGMTVVENVMVPVLINHPRPSVARTKAMELLDDLGIADIAERPTESLTLAMRKRVEVAKALGTEPKLLLLDEVLAGLNSREVIEVLPFVTRVRDRGVAILMIEHIVAAVMEVSDQMMVLNNGQVLAAGDPQDVITDPKVIEAYLGTKHTDDTIASNIISEAEQRGSQSNA</sequence>
<feature type="domain" description="ABC transporter" evidence="4">
    <location>
        <begin position="7"/>
        <end position="239"/>
    </location>
</feature>
<dbReference type="InterPro" id="IPR032823">
    <property type="entry name" value="BCA_ABC_TP_C"/>
</dbReference>
<dbReference type="Gene3D" id="3.40.50.300">
    <property type="entry name" value="P-loop containing nucleotide triphosphate hydrolases"/>
    <property type="match status" value="1"/>
</dbReference>
<dbReference type="PANTHER" id="PTHR45772">
    <property type="entry name" value="CONSERVED COMPONENT OF ABC TRANSPORTER FOR NATURAL AMINO ACIDS-RELATED"/>
    <property type="match status" value="1"/>
</dbReference>
<protein>
    <submittedName>
        <fullName evidence="5">ABC transporter ATP-binding protein</fullName>
    </submittedName>
</protein>
<evidence type="ECO:0000256" key="1">
    <source>
        <dbReference type="ARBA" id="ARBA00022448"/>
    </source>
</evidence>
<keyword evidence="1" id="KW-0813">Transport</keyword>
<evidence type="ECO:0000259" key="4">
    <source>
        <dbReference type="PROSITE" id="PS50893"/>
    </source>
</evidence>
<dbReference type="SMART" id="SM00382">
    <property type="entry name" value="AAA"/>
    <property type="match status" value="1"/>
</dbReference>
<dbReference type="PROSITE" id="PS50893">
    <property type="entry name" value="ABC_TRANSPORTER_2"/>
    <property type="match status" value="1"/>
</dbReference>
<proteinExistence type="predicted"/>
<organism evidence="5">
    <name type="scientific">Gulosibacter sediminis</name>
    <dbReference type="NCBI Taxonomy" id="1729695"/>
    <lineage>
        <taxon>Bacteria</taxon>
        <taxon>Bacillati</taxon>
        <taxon>Actinomycetota</taxon>
        <taxon>Actinomycetes</taxon>
        <taxon>Micrococcales</taxon>
        <taxon>Microbacteriaceae</taxon>
        <taxon>Gulosibacter</taxon>
    </lineage>
</organism>
<dbReference type="InterPro" id="IPR027417">
    <property type="entry name" value="P-loop_NTPase"/>
</dbReference>
<dbReference type="InterPro" id="IPR051120">
    <property type="entry name" value="ABC_AA/LPS_Transport"/>
</dbReference>
<gene>
    <name evidence="5" type="ORF">M3M28_01730</name>
</gene>
<dbReference type="InterPro" id="IPR003439">
    <property type="entry name" value="ABC_transporter-like_ATP-bd"/>
</dbReference>
<keyword evidence="3 5" id="KW-0067">ATP-binding</keyword>
<evidence type="ECO:0000256" key="3">
    <source>
        <dbReference type="ARBA" id="ARBA00022840"/>
    </source>
</evidence>
<name>A0ABY4N191_9MICO</name>